<accession>A0A8H8CQE9</accession>
<dbReference type="SMART" id="SM00360">
    <property type="entry name" value="RRM"/>
    <property type="match status" value="2"/>
</dbReference>
<gene>
    <name evidence="5" type="ORF">JR316_000619</name>
</gene>
<comment type="caution">
    <text evidence="5">The sequence shown here is derived from an EMBL/GenBank/DDBJ whole genome shotgun (WGS) entry which is preliminary data.</text>
</comment>
<name>A0A8H8CQE9_PSICU</name>
<feature type="compositionally biased region" description="Polar residues" evidence="3">
    <location>
        <begin position="393"/>
        <end position="405"/>
    </location>
</feature>
<feature type="domain" description="RRM" evidence="4">
    <location>
        <begin position="531"/>
        <end position="611"/>
    </location>
</feature>
<evidence type="ECO:0000256" key="2">
    <source>
        <dbReference type="PROSITE-ProRule" id="PRU00176"/>
    </source>
</evidence>
<organism evidence="5">
    <name type="scientific">Psilocybe cubensis</name>
    <name type="common">Psychedelic mushroom</name>
    <name type="synonym">Stropharia cubensis</name>
    <dbReference type="NCBI Taxonomy" id="181762"/>
    <lineage>
        <taxon>Eukaryota</taxon>
        <taxon>Fungi</taxon>
        <taxon>Dikarya</taxon>
        <taxon>Basidiomycota</taxon>
        <taxon>Agaricomycotina</taxon>
        <taxon>Agaricomycetes</taxon>
        <taxon>Agaricomycetidae</taxon>
        <taxon>Agaricales</taxon>
        <taxon>Agaricineae</taxon>
        <taxon>Strophariaceae</taxon>
        <taxon>Psilocybe</taxon>
    </lineage>
</organism>
<dbReference type="Gene3D" id="3.30.70.330">
    <property type="match status" value="2"/>
</dbReference>
<keyword evidence="1 2" id="KW-0694">RNA-binding</keyword>
<evidence type="ECO:0000256" key="1">
    <source>
        <dbReference type="ARBA" id="ARBA00022884"/>
    </source>
</evidence>
<feature type="compositionally biased region" description="Basic residues" evidence="3">
    <location>
        <begin position="621"/>
        <end position="630"/>
    </location>
</feature>
<feature type="region of interest" description="Disordered" evidence="3">
    <location>
        <begin position="1019"/>
        <end position="1038"/>
    </location>
</feature>
<feature type="compositionally biased region" description="Basic and acidic residues" evidence="3">
    <location>
        <begin position="376"/>
        <end position="387"/>
    </location>
</feature>
<feature type="domain" description="RRM" evidence="4">
    <location>
        <begin position="53"/>
        <end position="135"/>
    </location>
</feature>
<feature type="compositionally biased region" description="Basic and acidic residues" evidence="3">
    <location>
        <begin position="510"/>
        <end position="526"/>
    </location>
</feature>
<evidence type="ECO:0000259" key="4">
    <source>
        <dbReference type="PROSITE" id="PS50102"/>
    </source>
</evidence>
<evidence type="ECO:0000313" key="5">
    <source>
        <dbReference type="EMBL" id="KAG5173961.1"/>
    </source>
</evidence>
<reference evidence="5" key="1">
    <citation type="submission" date="2021-02" db="EMBL/GenBank/DDBJ databases">
        <title>Psilocybe cubensis genome.</title>
        <authorList>
            <person name="Mckernan K.J."/>
            <person name="Crawford S."/>
            <person name="Trippe A."/>
            <person name="Kane L.T."/>
            <person name="Mclaughlin S."/>
        </authorList>
    </citation>
    <scope>NUCLEOTIDE SEQUENCE [LARGE SCALE GENOMIC DNA]</scope>
    <source>
        <strain evidence="5">MGC-MH-2018</strain>
    </source>
</reference>
<dbReference type="InterPro" id="IPR035979">
    <property type="entry name" value="RBD_domain_sf"/>
</dbReference>
<protein>
    <recommendedName>
        <fullName evidence="4">RRM domain-containing protein</fullName>
    </recommendedName>
</protein>
<dbReference type="EMBL" id="JAFIQS010000001">
    <property type="protein sequence ID" value="KAG5173961.1"/>
    <property type="molecule type" value="Genomic_DNA"/>
</dbReference>
<feature type="region of interest" description="Disordered" evidence="3">
    <location>
        <begin position="371"/>
        <end position="526"/>
    </location>
</feature>
<dbReference type="InterPro" id="IPR000504">
    <property type="entry name" value="RRM_dom"/>
</dbReference>
<dbReference type="AlphaFoldDB" id="A0A8H8CQE9"/>
<feature type="region of interest" description="Disordered" evidence="3">
    <location>
        <begin position="672"/>
        <end position="718"/>
    </location>
</feature>
<feature type="compositionally biased region" description="Polar residues" evidence="3">
    <location>
        <begin position="446"/>
        <end position="465"/>
    </location>
</feature>
<proteinExistence type="predicted"/>
<sequence>MPPEPRLSPAWTPSSSAPLLTPVAKSFTMQLTDPSDVSSTTSKHKEDKLPHDASVFVGSLPSNMDQGDLTRLLMDHLSEHTQIKNIKVVRDSKGGVCAFVQCENAQSATSLIQTLHSSVPRPFLGRILRYEPARAFRSLIISYREPVQYMTSTGANMAFIRSEVKLELPTAMRIWKHRNSRFHNILYNVEAIQAAEASTSKASDATTEDDVFHLHPLKFDENSLRSLASYFGPLEKFSPLQVANANDIDPQMQIPFGSYPEQHRSPRLPSMDDLCWEIKWEHRDDCVSALMTLRRVPHLTVTWAHQPNTPGQGLGLSGHRHPFQSYSPHNNRHRPFVHQLPPHHAHANHFQQLTFSTGTIIGHPKTYLVGPMQSANDHDPEVMHESWADESDSTVTRNEINSCQPGESGHISSPVAEGLPPVGSVRETATGKDTQENTDKVEPKLPTQQDQSREPSTQDVNSFDQDGQDLFIPPTPALDSSTITPITPDSKFPTTPASSTKNYHYPAKGSDYKESCGSSKDNRQEREIDPTTLFVGGLEMFGPGAWNEEKVKAFFSRFGGLEYVKVVRPMNSCAAFAFVKFNNTEAPARAVLEEHNRVYEGRAMRVQLRDCNPPKNNWKYSRGRGGRPHQHNFGAPRRINYRPSFSSLERPSFPLSQDKYNFLEVGVGSKVQNLPPIHGSSQMVRPPGNDTSSTCNASESSSVDISSISRNSPPRENYREWYDDAESSVHTPEPSLGSSASTNAPAFSTSPSYGYPVPNGPYFSPPSWVHSYPPHVPYQVPYYTGYSMYPPTAVQPPQVLASPPGSDIGGPAAGLQNNWPPVGMYTVGHAYFYPITSSYPLIQPYIPYSTMPSRTQLAEQGQQQAHVPPQAPVVPTGFIQNEQGTLIAVYQPEALDQYLAGATPMPASGVVSTQQRWEYTGPQFVDPGITTSSSFAPQHNRPKSAGLHIPPLRTSVTPPREIDINVSSPLYRRQGPARRESQQTHGFNRPPNHQRPFHNGRPARAHMHFPANINVTDLGHASAQPTTSGDWNRWNNAR</sequence>
<evidence type="ECO:0000256" key="3">
    <source>
        <dbReference type="SAM" id="MobiDB-lite"/>
    </source>
</evidence>
<dbReference type="CDD" id="cd00590">
    <property type="entry name" value="RRM_SF"/>
    <property type="match status" value="1"/>
</dbReference>
<dbReference type="Pfam" id="PF00076">
    <property type="entry name" value="RRM_1"/>
    <property type="match status" value="1"/>
</dbReference>
<dbReference type="GO" id="GO:0003723">
    <property type="term" value="F:RNA binding"/>
    <property type="evidence" value="ECO:0007669"/>
    <property type="project" value="UniProtKB-UniRule"/>
</dbReference>
<feature type="compositionally biased region" description="Polar residues" evidence="3">
    <location>
        <begin position="478"/>
        <end position="502"/>
    </location>
</feature>
<feature type="compositionally biased region" description="Polar residues" evidence="3">
    <location>
        <begin position="1023"/>
        <end position="1038"/>
    </location>
</feature>
<feature type="region of interest" description="Disordered" evidence="3">
    <location>
        <begin position="615"/>
        <end position="634"/>
    </location>
</feature>
<feature type="compositionally biased region" description="Low complexity" evidence="3">
    <location>
        <begin position="692"/>
        <end position="712"/>
    </location>
</feature>
<dbReference type="SUPFAM" id="SSF54928">
    <property type="entry name" value="RNA-binding domain, RBD"/>
    <property type="match status" value="2"/>
</dbReference>
<feature type="region of interest" description="Disordered" evidence="3">
    <location>
        <begin position="936"/>
        <end position="1004"/>
    </location>
</feature>
<feature type="compositionally biased region" description="Basic residues" evidence="3">
    <location>
        <begin position="995"/>
        <end position="1004"/>
    </location>
</feature>
<dbReference type="InterPro" id="IPR012677">
    <property type="entry name" value="Nucleotide-bd_a/b_plait_sf"/>
</dbReference>
<feature type="compositionally biased region" description="Basic and acidic residues" evidence="3">
    <location>
        <begin position="429"/>
        <end position="443"/>
    </location>
</feature>
<dbReference type="PANTHER" id="PTHR10352">
    <property type="entry name" value="EUKARYOTIC TRANSLATION INITIATION FACTOR 3 SUBUNIT G"/>
    <property type="match status" value="1"/>
</dbReference>
<dbReference type="PROSITE" id="PS50102">
    <property type="entry name" value="RRM"/>
    <property type="match status" value="2"/>
</dbReference>